<keyword evidence="3" id="KW-1185">Reference proteome</keyword>
<evidence type="ECO:0000313" key="3">
    <source>
        <dbReference type="Proteomes" id="UP001396334"/>
    </source>
</evidence>
<feature type="compositionally biased region" description="Basic and acidic residues" evidence="1">
    <location>
        <begin position="274"/>
        <end position="285"/>
    </location>
</feature>
<comment type="caution">
    <text evidence="2">The sequence shown here is derived from an EMBL/GenBank/DDBJ whole genome shotgun (WGS) entry which is preliminary data.</text>
</comment>
<dbReference type="Proteomes" id="UP001396334">
    <property type="component" value="Unassembled WGS sequence"/>
</dbReference>
<proteinExistence type="predicted"/>
<name>A0ABR1ZHD8_9ROSI</name>
<evidence type="ECO:0000256" key="1">
    <source>
        <dbReference type="SAM" id="MobiDB-lite"/>
    </source>
</evidence>
<evidence type="ECO:0000313" key="2">
    <source>
        <dbReference type="EMBL" id="KAK8479888.1"/>
    </source>
</evidence>
<feature type="compositionally biased region" description="Acidic residues" evidence="1">
    <location>
        <begin position="292"/>
        <end position="303"/>
    </location>
</feature>
<protein>
    <submittedName>
        <fullName evidence="2">Uncharacterized protein</fullName>
    </submittedName>
</protein>
<accession>A0ABR1ZHD8</accession>
<organism evidence="2 3">
    <name type="scientific">Hibiscus sabdariffa</name>
    <name type="common">roselle</name>
    <dbReference type="NCBI Taxonomy" id="183260"/>
    <lineage>
        <taxon>Eukaryota</taxon>
        <taxon>Viridiplantae</taxon>
        <taxon>Streptophyta</taxon>
        <taxon>Embryophyta</taxon>
        <taxon>Tracheophyta</taxon>
        <taxon>Spermatophyta</taxon>
        <taxon>Magnoliopsida</taxon>
        <taxon>eudicotyledons</taxon>
        <taxon>Gunneridae</taxon>
        <taxon>Pentapetalae</taxon>
        <taxon>rosids</taxon>
        <taxon>malvids</taxon>
        <taxon>Malvales</taxon>
        <taxon>Malvaceae</taxon>
        <taxon>Malvoideae</taxon>
        <taxon>Hibiscus</taxon>
    </lineage>
</organism>
<sequence>MLSTFRASDFPFPLFNTQIPLEFCSVVVSVNCISLTEGHRRFSRGFGLARGNGRRREAMGWRFGHHDRWLGVGFSGTISLGRKRDYAHFKDGSIIHGCVASHLSLMMGKRWFSEKSEAPLWFAHFHAMVWPSYIVVVPAVSTSATLSVTAIDGAALKVEIQVVVGVGSWSNGYLVHLKDPCLARSVIEVQSDTMDLSRIYRDGVYEYWFCQPYFSFFIISFCQGSHFDFCPVAFSGISQLPSYVAIKEKLKWRSSQDDHIWKFFGGQPLEDKQEIAEVQNDKDEPNSSGNGIEDDDPVEADDLAEAHPHDE</sequence>
<dbReference type="EMBL" id="JBBPBN010001101">
    <property type="protein sequence ID" value="KAK8479888.1"/>
    <property type="molecule type" value="Genomic_DNA"/>
</dbReference>
<gene>
    <name evidence="2" type="ORF">V6N11_024179</name>
</gene>
<feature type="region of interest" description="Disordered" evidence="1">
    <location>
        <begin position="274"/>
        <end position="311"/>
    </location>
</feature>
<reference evidence="2 3" key="1">
    <citation type="journal article" date="2024" name="G3 (Bethesda)">
        <title>Genome assembly of Hibiscus sabdariffa L. provides insights into metabolisms of medicinal natural products.</title>
        <authorList>
            <person name="Kim T."/>
        </authorList>
    </citation>
    <scope>NUCLEOTIDE SEQUENCE [LARGE SCALE GENOMIC DNA]</scope>
    <source>
        <strain evidence="2">TK-2024</strain>
        <tissue evidence="2">Old leaves</tissue>
    </source>
</reference>